<reference evidence="2" key="1">
    <citation type="submission" date="2022-08" db="EMBL/GenBank/DDBJ databases">
        <title>Alicyclobacillus dauci DSM2870, complete genome.</title>
        <authorList>
            <person name="Wang Q."/>
            <person name="Cai R."/>
            <person name="Wang Z."/>
        </authorList>
    </citation>
    <scope>NUCLEOTIDE SEQUENCE</scope>
    <source>
        <strain evidence="2">DSM 28700</strain>
    </source>
</reference>
<dbReference type="Pfam" id="PF02012">
    <property type="entry name" value="BNR"/>
    <property type="match status" value="1"/>
</dbReference>
<protein>
    <submittedName>
        <fullName evidence="2">Uncharacterized protein</fullName>
    </submittedName>
</protein>
<proteinExistence type="predicted"/>
<evidence type="ECO:0000313" key="2">
    <source>
        <dbReference type="EMBL" id="WAH38410.1"/>
    </source>
</evidence>
<evidence type="ECO:0000256" key="1">
    <source>
        <dbReference type="SAM" id="MobiDB-lite"/>
    </source>
</evidence>
<dbReference type="InterPro" id="IPR015943">
    <property type="entry name" value="WD40/YVTN_repeat-like_dom_sf"/>
</dbReference>
<keyword evidence="3" id="KW-1185">Reference proteome</keyword>
<sequence length="440" mass="47874">MNKEHGLWLVTLPVSLTLATACSTQSPTTTVKNMTTSTTMTTNNETASSADQKNSLQSPNIPWSNRPNQSFDIIRHIHMFDSKTGWQTGYKNRKFVLGLTSDGGTTWHQIPMPHGLPEQSEGFTNEPLAAIVNPNDIIMAWTLDNQVHIDRTTNGGQTWAKSDLTLQPPLNALSAIVFSDPQHGWIAAQSSPASGHTQKAIYRTQDGGSTWNVVSVDNGYIPSTSPTTKTLPESAFLLNLSASTSHDLWAGLEPTDVYNQKFEPLYHSNDGGKSWHVSSIPIPAAVRPTDNLIGTIAPSLSEQSGIFLAYTQPSNNTGPGYAQLYLSKDGGQSWSKSGAEISSNPFVTSLCDGRIAWLGDIHQAHLVETSNAGATWRTIQPGPLYRKTIQKAPLAELDVVNDSTAFAVFTDENPQTTFKDHSVLLKTTDGGLTWRMLKSQ</sequence>
<dbReference type="PANTHER" id="PTHR47199">
    <property type="entry name" value="PHOTOSYSTEM II STABILITY/ASSEMBLY FACTOR HCF136, CHLOROPLASTIC"/>
    <property type="match status" value="1"/>
</dbReference>
<dbReference type="SUPFAM" id="SSF110296">
    <property type="entry name" value="Oligoxyloglucan reducing end-specific cellobiohydrolase"/>
    <property type="match status" value="1"/>
</dbReference>
<name>A0ABY6Z6N9_9BACL</name>
<accession>A0ABY6Z6N9</accession>
<dbReference type="PROSITE" id="PS51257">
    <property type="entry name" value="PROKAR_LIPOPROTEIN"/>
    <property type="match status" value="1"/>
</dbReference>
<organism evidence="2 3">
    <name type="scientific">Alicyclobacillus dauci</name>
    <dbReference type="NCBI Taxonomy" id="1475485"/>
    <lineage>
        <taxon>Bacteria</taxon>
        <taxon>Bacillati</taxon>
        <taxon>Bacillota</taxon>
        <taxon>Bacilli</taxon>
        <taxon>Bacillales</taxon>
        <taxon>Alicyclobacillaceae</taxon>
        <taxon>Alicyclobacillus</taxon>
    </lineage>
</organism>
<gene>
    <name evidence="2" type="ORF">NZD86_08005</name>
</gene>
<evidence type="ECO:0000313" key="3">
    <source>
        <dbReference type="Proteomes" id="UP001164803"/>
    </source>
</evidence>
<dbReference type="RefSeq" id="WP_268045979.1">
    <property type="nucleotide sequence ID" value="NZ_CP104064.1"/>
</dbReference>
<feature type="compositionally biased region" description="Polar residues" evidence="1">
    <location>
        <begin position="47"/>
        <end position="65"/>
    </location>
</feature>
<feature type="compositionally biased region" description="Low complexity" evidence="1">
    <location>
        <begin position="28"/>
        <end position="46"/>
    </location>
</feature>
<dbReference type="InterPro" id="IPR002860">
    <property type="entry name" value="BNR_rpt"/>
</dbReference>
<dbReference type="PANTHER" id="PTHR47199:SF2">
    <property type="entry name" value="PHOTOSYSTEM II STABILITY_ASSEMBLY FACTOR HCF136, CHLOROPLASTIC"/>
    <property type="match status" value="1"/>
</dbReference>
<dbReference type="CDD" id="cd15482">
    <property type="entry name" value="Sialidase_non-viral"/>
    <property type="match status" value="2"/>
</dbReference>
<dbReference type="Proteomes" id="UP001164803">
    <property type="component" value="Chromosome"/>
</dbReference>
<dbReference type="Gene3D" id="2.130.10.10">
    <property type="entry name" value="YVTN repeat-like/Quinoprotein amine dehydrogenase"/>
    <property type="match status" value="2"/>
</dbReference>
<feature type="region of interest" description="Disordered" evidence="1">
    <location>
        <begin position="28"/>
        <end position="65"/>
    </location>
</feature>
<dbReference type="EMBL" id="CP104064">
    <property type="protein sequence ID" value="WAH38410.1"/>
    <property type="molecule type" value="Genomic_DNA"/>
</dbReference>